<proteinExistence type="predicted"/>
<sequence>MIYYFQLKFQTIFLMQQRSLQITQLKMKLLKLTIQLKIHISLQNQERLHSMKKSCVRHWEKDLEMQ</sequence>
<dbReference type="AlphaFoldDB" id="A0A8J8T9J5"/>
<accession>A0A8J8T9J5</accession>
<evidence type="ECO:0000313" key="2">
    <source>
        <dbReference type="Proteomes" id="UP000785679"/>
    </source>
</evidence>
<comment type="caution">
    <text evidence="1">The sequence shown here is derived from an EMBL/GenBank/DDBJ whole genome shotgun (WGS) entry which is preliminary data.</text>
</comment>
<reference evidence="1" key="1">
    <citation type="submission" date="2019-06" db="EMBL/GenBank/DDBJ databases">
        <authorList>
            <person name="Zheng W."/>
        </authorList>
    </citation>
    <scope>NUCLEOTIDE SEQUENCE</scope>
    <source>
        <strain evidence="1">QDHG01</strain>
    </source>
</reference>
<evidence type="ECO:0000313" key="1">
    <source>
        <dbReference type="EMBL" id="TNV86675.1"/>
    </source>
</evidence>
<dbReference type="Proteomes" id="UP000785679">
    <property type="component" value="Unassembled WGS sequence"/>
</dbReference>
<dbReference type="EMBL" id="RRYP01000911">
    <property type="protein sequence ID" value="TNV86675.1"/>
    <property type="molecule type" value="Genomic_DNA"/>
</dbReference>
<name>A0A8J8T9J5_HALGN</name>
<organism evidence="1 2">
    <name type="scientific">Halteria grandinella</name>
    <dbReference type="NCBI Taxonomy" id="5974"/>
    <lineage>
        <taxon>Eukaryota</taxon>
        <taxon>Sar</taxon>
        <taxon>Alveolata</taxon>
        <taxon>Ciliophora</taxon>
        <taxon>Intramacronucleata</taxon>
        <taxon>Spirotrichea</taxon>
        <taxon>Stichotrichia</taxon>
        <taxon>Sporadotrichida</taxon>
        <taxon>Halteriidae</taxon>
        <taxon>Halteria</taxon>
    </lineage>
</organism>
<protein>
    <submittedName>
        <fullName evidence="1">Uncharacterized protein</fullName>
    </submittedName>
</protein>
<keyword evidence="2" id="KW-1185">Reference proteome</keyword>
<gene>
    <name evidence="1" type="ORF">FGO68_gene1754</name>
</gene>